<dbReference type="STRING" id="906968.Trebr_1708"/>
<name>F4LQ52_TREBD</name>
<sequence length="370" mass="40890">MDYTIGISSKKDPEQAVAEAVSGFKSPKLIIFFSPVSSFKTAAAALSARFPSAEIVGTTSHYTYGNDCVHTDSLCAYAFNDGIVCKGGVLEEIKRFPLKYAQRVEDCILALPSIRNCICLEFTSAFSLSEELALAAYDSICSRYGIQVAGGTAGMSWEEAAAAGVSYVSYNGAVYTDASVFVCIHNEGGKIAVFKENIFLPANRRFTATSVDVKNRIVREFDHRPAADVLAEELNCTIQQLPDRLTARQIGRVVNHDVFITAFDRVYQDKSVSWSARIYNHTTMQLLQSGNYEVITDDTIRAIKEAIPAPSFVFLIHCLARTIFYEQERYLERFNSKFSTAFSPIAGYSSLGEQLGKIHLNQTLLALVFE</sequence>
<evidence type="ECO:0008006" key="5">
    <source>
        <dbReference type="Google" id="ProtNLM"/>
    </source>
</evidence>
<dbReference type="PANTHER" id="PTHR40252">
    <property type="entry name" value="BLR0328 PROTEIN"/>
    <property type="match status" value="1"/>
</dbReference>
<dbReference type="InterPro" id="IPR013702">
    <property type="entry name" value="FIST_domain_N"/>
</dbReference>
<dbReference type="HOGENOM" id="CLU_047108_0_1_12"/>
<evidence type="ECO:0000259" key="2">
    <source>
        <dbReference type="SMART" id="SM01204"/>
    </source>
</evidence>
<reference evidence="4" key="1">
    <citation type="submission" date="2011-04" db="EMBL/GenBank/DDBJ databases">
        <title>The complete genome of Treponema brennaborense DSM 12168.</title>
        <authorList>
            <person name="Lucas S."/>
            <person name="Han J."/>
            <person name="Lapidus A."/>
            <person name="Bruce D."/>
            <person name="Goodwin L."/>
            <person name="Pitluck S."/>
            <person name="Peters L."/>
            <person name="Kyrpides N."/>
            <person name="Mavromatis K."/>
            <person name="Ivanova N."/>
            <person name="Mikhailova N."/>
            <person name="Pagani I."/>
            <person name="Teshima H."/>
            <person name="Detter J.C."/>
            <person name="Tapia R."/>
            <person name="Han C."/>
            <person name="Land M."/>
            <person name="Hauser L."/>
            <person name="Markowitz V."/>
            <person name="Cheng J.-F."/>
            <person name="Hugenholtz P."/>
            <person name="Woyke T."/>
            <person name="Wu D."/>
            <person name="Gronow S."/>
            <person name="Wellnitz S."/>
            <person name="Brambilla E."/>
            <person name="Klenk H.-P."/>
            <person name="Eisen J.A."/>
        </authorList>
    </citation>
    <scope>NUCLEOTIDE SEQUENCE [LARGE SCALE GENOMIC DNA]</scope>
    <source>
        <strain evidence="4">DSM 12168 / CIP 105900 / DD5/3</strain>
    </source>
</reference>
<dbReference type="EMBL" id="CP002696">
    <property type="protein sequence ID" value="AEE17130.1"/>
    <property type="molecule type" value="Genomic_DNA"/>
</dbReference>
<keyword evidence="4" id="KW-1185">Reference proteome</keyword>
<dbReference type="Proteomes" id="UP000006546">
    <property type="component" value="Chromosome"/>
</dbReference>
<dbReference type="InterPro" id="IPR019494">
    <property type="entry name" value="FIST_C"/>
</dbReference>
<dbReference type="Pfam" id="PF10442">
    <property type="entry name" value="FIST_C"/>
    <property type="match status" value="1"/>
</dbReference>
<dbReference type="PANTHER" id="PTHR40252:SF2">
    <property type="entry name" value="BLR0328 PROTEIN"/>
    <property type="match status" value="1"/>
</dbReference>
<protein>
    <recommendedName>
        <fullName evidence="5">FIST domain-containing protein</fullName>
    </recommendedName>
</protein>
<evidence type="ECO:0000313" key="4">
    <source>
        <dbReference type="Proteomes" id="UP000006546"/>
    </source>
</evidence>
<dbReference type="SMART" id="SM00897">
    <property type="entry name" value="FIST"/>
    <property type="match status" value="1"/>
</dbReference>
<dbReference type="KEGG" id="tbe:Trebr_1708"/>
<feature type="domain" description="FIST C-domain" evidence="2">
    <location>
        <begin position="226"/>
        <end position="357"/>
    </location>
</feature>
<accession>F4LQ52</accession>
<gene>
    <name evidence="3" type="ordered locus">Trebr_1708</name>
</gene>
<dbReference type="SMART" id="SM01204">
    <property type="entry name" value="FIST_C"/>
    <property type="match status" value="1"/>
</dbReference>
<dbReference type="AlphaFoldDB" id="F4LQ52"/>
<proteinExistence type="predicted"/>
<feature type="domain" description="FIST" evidence="1">
    <location>
        <begin position="26"/>
        <end position="225"/>
    </location>
</feature>
<evidence type="ECO:0000313" key="3">
    <source>
        <dbReference type="EMBL" id="AEE17130.1"/>
    </source>
</evidence>
<organism evidence="3 4">
    <name type="scientific">Treponema brennaborense (strain DSM 12168 / CIP 105900 / DD5/3)</name>
    <dbReference type="NCBI Taxonomy" id="906968"/>
    <lineage>
        <taxon>Bacteria</taxon>
        <taxon>Pseudomonadati</taxon>
        <taxon>Spirochaetota</taxon>
        <taxon>Spirochaetia</taxon>
        <taxon>Spirochaetales</taxon>
        <taxon>Treponemataceae</taxon>
        <taxon>Treponema</taxon>
    </lineage>
</organism>
<dbReference type="Pfam" id="PF08495">
    <property type="entry name" value="FIST"/>
    <property type="match status" value="1"/>
</dbReference>
<evidence type="ECO:0000259" key="1">
    <source>
        <dbReference type="SMART" id="SM00897"/>
    </source>
</evidence>
<dbReference type="eggNOG" id="COG3287">
    <property type="taxonomic scope" value="Bacteria"/>
</dbReference>